<dbReference type="AlphaFoldDB" id="A0AAV7DSW4"/>
<gene>
    <name evidence="2" type="ORF">H6P81_021734</name>
</gene>
<organism evidence="2 3">
    <name type="scientific">Aristolochia fimbriata</name>
    <name type="common">White veined hardy Dutchman's pipe vine</name>
    <dbReference type="NCBI Taxonomy" id="158543"/>
    <lineage>
        <taxon>Eukaryota</taxon>
        <taxon>Viridiplantae</taxon>
        <taxon>Streptophyta</taxon>
        <taxon>Embryophyta</taxon>
        <taxon>Tracheophyta</taxon>
        <taxon>Spermatophyta</taxon>
        <taxon>Magnoliopsida</taxon>
        <taxon>Magnoliidae</taxon>
        <taxon>Piperales</taxon>
        <taxon>Aristolochiaceae</taxon>
        <taxon>Aristolochia</taxon>
    </lineage>
</organism>
<dbReference type="EMBL" id="JAINDJ010000165">
    <property type="protein sequence ID" value="KAG9438327.1"/>
    <property type="molecule type" value="Genomic_DNA"/>
</dbReference>
<proteinExistence type="predicted"/>
<accession>A0AAV7DSW4</accession>
<reference evidence="2 3" key="1">
    <citation type="submission" date="2021-07" db="EMBL/GenBank/DDBJ databases">
        <title>The Aristolochia fimbriata genome: insights into angiosperm evolution, floral development and chemical biosynthesis.</title>
        <authorList>
            <person name="Jiao Y."/>
        </authorList>
    </citation>
    <scope>NUCLEOTIDE SEQUENCE [LARGE SCALE GENOMIC DNA]</scope>
    <source>
        <strain evidence="2">IBCAS-2021</strain>
        <tissue evidence="2">Leaf</tissue>
    </source>
</reference>
<evidence type="ECO:0000313" key="2">
    <source>
        <dbReference type="EMBL" id="KAG9438327.1"/>
    </source>
</evidence>
<evidence type="ECO:0000313" key="3">
    <source>
        <dbReference type="Proteomes" id="UP000825729"/>
    </source>
</evidence>
<feature type="region of interest" description="Disordered" evidence="1">
    <location>
        <begin position="101"/>
        <end position="138"/>
    </location>
</feature>
<comment type="caution">
    <text evidence="2">The sequence shown here is derived from an EMBL/GenBank/DDBJ whole genome shotgun (WGS) entry which is preliminary data.</text>
</comment>
<dbReference type="Proteomes" id="UP000825729">
    <property type="component" value="Unassembled WGS sequence"/>
</dbReference>
<name>A0AAV7DSW4_ARIFI</name>
<evidence type="ECO:0000256" key="1">
    <source>
        <dbReference type="SAM" id="MobiDB-lite"/>
    </source>
</evidence>
<feature type="compositionally biased region" description="Gly residues" evidence="1">
    <location>
        <begin position="126"/>
        <end position="135"/>
    </location>
</feature>
<protein>
    <submittedName>
        <fullName evidence="2">Uncharacterized protein</fullName>
    </submittedName>
</protein>
<keyword evidence="3" id="KW-1185">Reference proteome</keyword>
<sequence>MGLAPGPSQRTLLQTTIRTAKAARFSYWALPGSLAVTRGILRVFPPDLGSQSEQGLRSRRQLPAGVLFRARASDTTSSHAGPGRAEPPLVVPECPWGKVFFSQPRQGGQGRPICSPPTTRRTARGGAAGHGVGGEHVGRDAQTSMVRGILQFTPSIAFRHALHRSREPRYPLPRVALGYRVRVGPPQAFLFRLHRSRRVVVRVFASPTVAGADAEPVGRRVANAKRRIRRAFCTLAAPVPPLGIVESTMILPQVHLRKPYSPSLPLNDKVQWTSRNVIGGRTANAAATSNTSPTIQSVGADGRCVQRAGIVVNAELMTRLLGIPR</sequence>